<evidence type="ECO:0000313" key="1">
    <source>
        <dbReference type="EMBL" id="MBH8564452.1"/>
    </source>
</evidence>
<comment type="caution">
    <text evidence="1">The sequence shown here is derived from an EMBL/GenBank/DDBJ whole genome shotgun (WGS) entry which is preliminary data.</text>
</comment>
<dbReference type="AlphaFoldDB" id="A0A8J7HWA4"/>
<dbReference type="EMBL" id="JAECZC010000043">
    <property type="protein sequence ID" value="MBH8564452.1"/>
    <property type="molecule type" value="Genomic_DNA"/>
</dbReference>
<organism evidence="1 2">
    <name type="scientific">Amazonocrinis nigriterrae CENA67</name>
    <dbReference type="NCBI Taxonomy" id="2794033"/>
    <lineage>
        <taxon>Bacteria</taxon>
        <taxon>Bacillati</taxon>
        <taxon>Cyanobacteriota</taxon>
        <taxon>Cyanophyceae</taxon>
        <taxon>Nostocales</taxon>
        <taxon>Nostocaceae</taxon>
        <taxon>Amazonocrinis</taxon>
        <taxon>Amazonocrinis nigriterrae</taxon>
    </lineage>
</organism>
<gene>
    <name evidence="1" type="ORF">I8748_20080</name>
</gene>
<dbReference type="Proteomes" id="UP000632766">
    <property type="component" value="Unassembled WGS sequence"/>
</dbReference>
<sequence>MNLPTEQNINKEIIEFVEKSVTNIYNNILNCIFQGVTHVEIKSINKLENNEYEYEFTVFARAIFKSDYPKDADLDFIKPEYMELSVYVFVDEDGDFEFDEDSLERIN</sequence>
<keyword evidence="2" id="KW-1185">Reference proteome</keyword>
<evidence type="ECO:0000313" key="2">
    <source>
        <dbReference type="Proteomes" id="UP000632766"/>
    </source>
</evidence>
<name>A0A8J7HWA4_9NOST</name>
<proteinExistence type="predicted"/>
<accession>A0A8J7HWA4</accession>
<reference evidence="1 2" key="1">
    <citation type="journal article" date="2021" name="Int. J. Syst. Evol. Microbiol.">
        <title>Amazonocrinis nigriterrae gen. nov., sp. nov., Atlanticothrix silvestris gen. nov., sp. nov. and Dendronalium phyllosphericum gen. nov., sp. nov., nostocacean cyanobacteria from Brazilian environments.</title>
        <authorList>
            <person name="Alvarenga D.O."/>
            <person name="Andreote A.P.D."/>
            <person name="Branco L.H.Z."/>
            <person name="Delbaje E."/>
            <person name="Cruz R.B."/>
            <person name="Varani A.M."/>
            <person name="Fiore M.F."/>
        </authorList>
    </citation>
    <scope>NUCLEOTIDE SEQUENCE [LARGE SCALE GENOMIC DNA]</scope>
    <source>
        <strain evidence="1 2">CENA67</strain>
    </source>
</reference>
<dbReference type="RefSeq" id="WP_198126290.1">
    <property type="nucleotide sequence ID" value="NZ_JAECZC010000043.1"/>
</dbReference>
<protein>
    <submittedName>
        <fullName evidence="1">Uncharacterized protein</fullName>
    </submittedName>
</protein>